<keyword evidence="3 9" id="KW-0808">Transferase</keyword>
<dbReference type="GO" id="GO:0089702">
    <property type="term" value="F:undecaprenyl-phosphate glucose phosphotransferase activity"/>
    <property type="evidence" value="ECO:0007669"/>
    <property type="project" value="UniProtKB-EC"/>
</dbReference>
<dbReference type="Proteomes" id="UP001597158">
    <property type="component" value="Unassembled WGS sequence"/>
</dbReference>
<keyword evidence="5 7" id="KW-1133">Transmembrane helix</keyword>
<evidence type="ECO:0000313" key="9">
    <source>
        <dbReference type="EMBL" id="MFD1263125.1"/>
    </source>
</evidence>
<accession>A0ABW3WCV7</accession>
<organism evidence="9 10">
    <name type="scientific">Thauera mechernichensis</name>
    <dbReference type="NCBI Taxonomy" id="82788"/>
    <lineage>
        <taxon>Bacteria</taxon>
        <taxon>Pseudomonadati</taxon>
        <taxon>Pseudomonadota</taxon>
        <taxon>Betaproteobacteria</taxon>
        <taxon>Rhodocyclales</taxon>
        <taxon>Zoogloeaceae</taxon>
        <taxon>Thauera</taxon>
    </lineage>
</organism>
<protein>
    <submittedName>
        <fullName evidence="9">Undecaprenyl-phosphate glucose phosphotransferase</fullName>
        <ecNumber evidence="9">2.7.8.31</ecNumber>
    </submittedName>
</protein>
<evidence type="ECO:0000256" key="7">
    <source>
        <dbReference type="SAM" id="Phobius"/>
    </source>
</evidence>
<keyword evidence="4 7" id="KW-0812">Transmembrane</keyword>
<comment type="caution">
    <text evidence="9">The sequence shown here is derived from an EMBL/GenBank/DDBJ whole genome shotgun (WGS) entry which is preliminary data.</text>
</comment>
<dbReference type="InterPro" id="IPR003362">
    <property type="entry name" value="Bact_transf"/>
</dbReference>
<proteinExistence type="inferred from homology"/>
<evidence type="ECO:0000256" key="5">
    <source>
        <dbReference type="ARBA" id="ARBA00022989"/>
    </source>
</evidence>
<comment type="similarity">
    <text evidence="2">Belongs to the bacterial sugar transferase family.</text>
</comment>
<feature type="transmembrane region" description="Helical" evidence="7">
    <location>
        <begin position="21"/>
        <end position="37"/>
    </location>
</feature>
<sequence>MLRAARPLHGFQAYTSTLTRLADVLCMVGAGWIAYWLRFGRAEIESPGYTSALIVGGLLVLVIHPVFGIYKSWRGRLRLGLVAKLVAAYMMVGAAITALLFFTKLGASFSRLWLMYWIGGAAVASITIRLLAYPLLNRIRRQGRNRRHVLLVGDAHSCATAISHLRKEQTAGFDPGRVIIVGDDPGQELEGIAYEPYAHEEPIDHDEDEVWICLPLSQGETVKEIQATLSLSTANVRYMPDMRDFRLINHAVSDVAGLYLLDLSCTPMTGINAFIKAVEDRVIAALILVLISPIMIFVAVGVRLSSPGPIFYRQERVSWNGRPFMMLKFRSMPVDVEKNGVQWGGAGGAKKATPFGAFIRRTSLDELPQFINVLKGDMSIVGPRPERTVFVDQFKHEIPGYMQKHMVKAGITGWAQINGWRGDTDLQQRIECDLWYIENWSLWLDLKIIFLTVFKGFVNPNAY</sequence>
<feature type="transmembrane region" description="Helical" evidence="7">
    <location>
        <begin position="82"/>
        <end position="102"/>
    </location>
</feature>
<dbReference type="EC" id="2.7.8.31" evidence="9"/>
<evidence type="ECO:0000256" key="2">
    <source>
        <dbReference type="ARBA" id="ARBA00006464"/>
    </source>
</evidence>
<keyword evidence="6 7" id="KW-0472">Membrane</keyword>
<dbReference type="NCBIfam" id="TIGR03023">
    <property type="entry name" value="WcaJ_sugtrans"/>
    <property type="match status" value="1"/>
</dbReference>
<evidence type="ECO:0000256" key="3">
    <source>
        <dbReference type="ARBA" id="ARBA00022679"/>
    </source>
</evidence>
<reference evidence="10" key="1">
    <citation type="journal article" date="2019" name="Int. J. Syst. Evol. Microbiol.">
        <title>The Global Catalogue of Microorganisms (GCM) 10K type strain sequencing project: providing services to taxonomists for standard genome sequencing and annotation.</title>
        <authorList>
            <consortium name="The Broad Institute Genomics Platform"/>
            <consortium name="The Broad Institute Genome Sequencing Center for Infectious Disease"/>
            <person name="Wu L."/>
            <person name="Ma J."/>
        </authorList>
    </citation>
    <scope>NUCLEOTIDE SEQUENCE [LARGE SCALE GENOMIC DNA]</scope>
    <source>
        <strain evidence="10">CCUG 48884</strain>
    </source>
</reference>
<evidence type="ECO:0000256" key="1">
    <source>
        <dbReference type="ARBA" id="ARBA00004141"/>
    </source>
</evidence>
<evidence type="ECO:0000256" key="4">
    <source>
        <dbReference type="ARBA" id="ARBA00022692"/>
    </source>
</evidence>
<dbReference type="NCBIfam" id="TIGR03025">
    <property type="entry name" value="EPS_sugtrans"/>
    <property type="match status" value="1"/>
</dbReference>
<gene>
    <name evidence="9" type="ORF">ACFQ4M_05970</name>
</gene>
<dbReference type="PANTHER" id="PTHR30576">
    <property type="entry name" value="COLANIC BIOSYNTHESIS UDP-GLUCOSE LIPID CARRIER TRANSFERASE"/>
    <property type="match status" value="1"/>
</dbReference>
<evidence type="ECO:0000313" key="10">
    <source>
        <dbReference type="Proteomes" id="UP001597158"/>
    </source>
</evidence>
<keyword evidence="10" id="KW-1185">Reference proteome</keyword>
<dbReference type="Pfam" id="PF02397">
    <property type="entry name" value="Bac_transf"/>
    <property type="match status" value="1"/>
</dbReference>
<feature type="transmembrane region" description="Helical" evidence="7">
    <location>
        <begin position="49"/>
        <end position="70"/>
    </location>
</feature>
<dbReference type="PANTHER" id="PTHR30576:SF0">
    <property type="entry name" value="UNDECAPRENYL-PHOSPHATE N-ACETYLGALACTOSAMINYL 1-PHOSPHATE TRANSFERASE-RELATED"/>
    <property type="match status" value="1"/>
</dbReference>
<name>A0ABW3WCV7_9RHOO</name>
<dbReference type="RefSeq" id="WP_277833658.1">
    <property type="nucleotide sequence ID" value="NZ_JARQZE010000009.1"/>
</dbReference>
<evidence type="ECO:0000259" key="8">
    <source>
        <dbReference type="Pfam" id="PF02397"/>
    </source>
</evidence>
<feature type="domain" description="Bacterial sugar transferase" evidence="8">
    <location>
        <begin position="276"/>
        <end position="456"/>
    </location>
</feature>
<feature type="transmembrane region" description="Helical" evidence="7">
    <location>
        <begin position="114"/>
        <end position="136"/>
    </location>
</feature>
<dbReference type="EMBL" id="JBHTMC010000010">
    <property type="protein sequence ID" value="MFD1263125.1"/>
    <property type="molecule type" value="Genomic_DNA"/>
</dbReference>
<feature type="transmembrane region" description="Helical" evidence="7">
    <location>
        <begin position="282"/>
        <end position="304"/>
    </location>
</feature>
<dbReference type="Pfam" id="PF13727">
    <property type="entry name" value="CoA_binding_3"/>
    <property type="match status" value="1"/>
</dbReference>
<dbReference type="InterPro" id="IPR017475">
    <property type="entry name" value="EPS_sugar_tfrase"/>
</dbReference>
<comment type="subcellular location">
    <subcellularLocation>
        <location evidence="1">Membrane</location>
        <topology evidence="1">Multi-pass membrane protein</topology>
    </subcellularLocation>
</comment>
<dbReference type="InterPro" id="IPR017473">
    <property type="entry name" value="Undecaprenyl-P_gluc_Ptfrase"/>
</dbReference>
<evidence type="ECO:0000256" key="6">
    <source>
        <dbReference type="ARBA" id="ARBA00023136"/>
    </source>
</evidence>